<evidence type="ECO:0000256" key="2">
    <source>
        <dbReference type="SAM" id="Phobius"/>
    </source>
</evidence>
<protein>
    <submittedName>
        <fullName evidence="3">Uncharacterized protein</fullName>
    </submittedName>
</protein>
<dbReference type="EMBL" id="LR862146">
    <property type="protein sequence ID" value="CAD1827066.1"/>
    <property type="molecule type" value="Genomic_DNA"/>
</dbReference>
<name>A0A6V7P8S0_ANACO</name>
<dbReference type="PANTHER" id="PTHR31963:SF29">
    <property type="entry name" value="OS02G0566400 PROTEIN"/>
    <property type="match status" value="1"/>
</dbReference>
<dbReference type="Pfam" id="PF12056">
    <property type="entry name" value="DUF3537"/>
    <property type="match status" value="1"/>
</dbReference>
<dbReference type="InterPro" id="IPR021924">
    <property type="entry name" value="DUF3537"/>
</dbReference>
<accession>A0A6V7P8S0</accession>
<evidence type="ECO:0000256" key="1">
    <source>
        <dbReference type="SAM" id="MobiDB-lite"/>
    </source>
</evidence>
<dbReference type="AlphaFoldDB" id="A0A6V7P8S0"/>
<feature type="region of interest" description="Disordered" evidence="1">
    <location>
        <begin position="152"/>
        <end position="201"/>
    </location>
</feature>
<keyword evidence="2" id="KW-0472">Membrane</keyword>
<feature type="compositionally biased region" description="Low complexity" evidence="1">
    <location>
        <begin position="155"/>
        <end position="171"/>
    </location>
</feature>
<feature type="transmembrane region" description="Helical" evidence="2">
    <location>
        <begin position="73"/>
        <end position="96"/>
    </location>
</feature>
<keyword evidence="2" id="KW-0812">Transmembrane</keyword>
<reference evidence="3" key="1">
    <citation type="submission" date="2020-07" db="EMBL/GenBank/DDBJ databases">
        <authorList>
            <person name="Lin J."/>
        </authorList>
    </citation>
    <scope>NUCLEOTIDE SEQUENCE</scope>
</reference>
<gene>
    <name evidence="3" type="ORF">CB5_LOCUS10277</name>
</gene>
<organism evidence="3">
    <name type="scientific">Ananas comosus var. bracteatus</name>
    <name type="common">red pineapple</name>
    <dbReference type="NCBI Taxonomy" id="296719"/>
    <lineage>
        <taxon>Eukaryota</taxon>
        <taxon>Viridiplantae</taxon>
        <taxon>Streptophyta</taxon>
        <taxon>Embryophyta</taxon>
        <taxon>Tracheophyta</taxon>
        <taxon>Spermatophyta</taxon>
        <taxon>Magnoliopsida</taxon>
        <taxon>Liliopsida</taxon>
        <taxon>Poales</taxon>
        <taxon>Bromeliaceae</taxon>
        <taxon>Bromelioideae</taxon>
        <taxon>Ananas</taxon>
    </lineage>
</organism>
<feature type="compositionally biased region" description="Pro residues" evidence="1">
    <location>
        <begin position="186"/>
        <end position="195"/>
    </location>
</feature>
<feature type="transmembrane region" description="Helical" evidence="2">
    <location>
        <begin position="108"/>
        <end position="129"/>
    </location>
</feature>
<dbReference type="PANTHER" id="PTHR31963">
    <property type="entry name" value="RAS GUANINE NUCLEOTIDE EXCHANGE FACTOR K"/>
    <property type="match status" value="1"/>
</dbReference>
<keyword evidence="2" id="KW-1133">Transmembrane helix</keyword>
<evidence type="ECO:0000313" key="3">
    <source>
        <dbReference type="EMBL" id="CAD1827066.1"/>
    </source>
</evidence>
<sequence>MASSTGNGGEGEAEAEAEAPLLPLAGRKAAAAAASSYYRRCLSHAGDELRSFRSCLRWMLLDQSEPARAAASWALFLLLGALVPAAAHLALVGAAAATPGGHRRAYDAAVQLSLSGAGAIAYLCLSAFVRRYGLRRFLFLDKLRRESERVRLGYTRSSADPSASSPASSSPASPPRSPSSSGGTGPPSPPPPGGPPRTRRR</sequence>
<proteinExistence type="predicted"/>